<keyword evidence="4" id="KW-1185">Reference proteome</keyword>
<dbReference type="Gene3D" id="2.30.180.10">
    <property type="entry name" value="FAS1 domain"/>
    <property type="match status" value="2"/>
</dbReference>
<accession>A0AAD5UGL7</accession>
<dbReference type="PROSITE" id="PS50213">
    <property type="entry name" value="FAS1"/>
    <property type="match status" value="2"/>
</dbReference>
<dbReference type="EMBL" id="JADGKB010000075">
    <property type="protein sequence ID" value="KAJ3254952.1"/>
    <property type="molecule type" value="Genomic_DNA"/>
</dbReference>
<dbReference type="AlphaFoldDB" id="A0AAD5UGL7"/>
<proteinExistence type="predicted"/>
<dbReference type="PANTHER" id="PTHR10900">
    <property type="entry name" value="PERIOSTIN-RELATED"/>
    <property type="match status" value="1"/>
</dbReference>
<dbReference type="InterPro" id="IPR050904">
    <property type="entry name" value="Adhesion/Biosynth-related"/>
</dbReference>
<feature type="chain" id="PRO_5041998824" description="FAS1 domain-containing protein" evidence="1">
    <location>
        <begin position="20"/>
        <end position="334"/>
    </location>
</feature>
<gene>
    <name evidence="3" type="ORF">HK103_006749</name>
</gene>
<keyword evidence="1" id="KW-0732">Signal</keyword>
<evidence type="ECO:0000313" key="3">
    <source>
        <dbReference type="EMBL" id="KAJ3254952.1"/>
    </source>
</evidence>
<comment type="caution">
    <text evidence="3">The sequence shown here is derived from an EMBL/GenBank/DDBJ whole genome shotgun (WGS) entry which is preliminary data.</text>
</comment>
<dbReference type="SUPFAM" id="SSF82153">
    <property type="entry name" value="FAS1 domain"/>
    <property type="match status" value="2"/>
</dbReference>
<feature type="domain" description="FAS1" evidence="2">
    <location>
        <begin position="151"/>
        <end position="290"/>
    </location>
</feature>
<dbReference type="Pfam" id="PF02469">
    <property type="entry name" value="Fasciclin"/>
    <property type="match status" value="2"/>
</dbReference>
<evidence type="ECO:0000313" key="4">
    <source>
        <dbReference type="Proteomes" id="UP001210925"/>
    </source>
</evidence>
<evidence type="ECO:0000256" key="1">
    <source>
        <dbReference type="SAM" id="SignalP"/>
    </source>
</evidence>
<sequence>MKFALFALASSVFSQTALQVVLSSDVHKTLASLATPKVVQVLNSTGPLTLFAPTDAAFAKLSPDTLAAVKADSNLLESILTYHVIPGVAYDPAQVKDADTFAATAQGETIEAVKANGGVTLQYGINTSSSVTASVKASNGIVHVVDTVLIPPTTTSKTAVAAKLNDLVSALQKVGLVSAVDTTPGITVFAPLDSAFDKLNAFAKANGLTITDDLLKTVLLTHVVNKVIYSKDIVAAGQATVKALSGAPVTATYKNNAVTVSGEGSIAPANVVVADVLIANGVVHVIDQVILPSLKSSTPAATTQAPAAASSVLSSASTLQKFLFIAAGAFMVLA</sequence>
<dbReference type="GO" id="GO:0005615">
    <property type="term" value="C:extracellular space"/>
    <property type="evidence" value="ECO:0007669"/>
    <property type="project" value="TreeGrafter"/>
</dbReference>
<dbReference type="InterPro" id="IPR036378">
    <property type="entry name" value="FAS1_dom_sf"/>
</dbReference>
<organism evidence="3 4">
    <name type="scientific">Boothiomyces macroporosus</name>
    <dbReference type="NCBI Taxonomy" id="261099"/>
    <lineage>
        <taxon>Eukaryota</taxon>
        <taxon>Fungi</taxon>
        <taxon>Fungi incertae sedis</taxon>
        <taxon>Chytridiomycota</taxon>
        <taxon>Chytridiomycota incertae sedis</taxon>
        <taxon>Chytridiomycetes</taxon>
        <taxon>Rhizophydiales</taxon>
        <taxon>Terramycetaceae</taxon>
        <taxon>Boothiomyces</taxon>
    </lineage>
</organism>
<dbReference type="Proteomes" id="UP001210925">
    <property type="component" value="Unassembled WGS sequence"/>
</dbReference>
<feature type="domain" description="FAS1" evidence="2">
    <location>
        <begin position="14"/>
        <end position="149"/>
    </location>
</feature>
<dbReference type="SMART" id="SM00554">
    <property type="entry name" value="FAS1"/>
    <property type="match status" value="2"/>
</dbReference>
<dbReference type="InterPro" id="IPR000782">
    <property type="entry name" value="FAS1_domain"/>
</dbReference>
<reference evidence="3" key="1">
    <citation type="submission" date="2020-05" db="EMBL/GenBank/DDBJ databases">
        <title>Phylogenomic resolution of chytrid fungi.</title>
        <authorList>
            <person name="Stajich J.E."/>
            <person name="Amses K."/>
            <person name="Simmons R."/>
            <person name="Seto K."/>
            <person name="Myers J."/>
            <person name="Bonds A."/>
            <person name="Quandt C.A."/>
            <person name="Barry K."/>
            <person name="Liu P."/>
            <person name="Grigoriev I."/>
            <person name="Longcore J.E."/>
            <person name="James T.Y."/>
        </authorList>
    </citation>
    <scope>NUCLEOTIDE SEQUENCE</scope>
    <source>
        <strain evidence="3">PLAUS21</strain>
    </source>
</reference>
<feature type="signal peptide" evidence="1">
    <location>
        <begin position="1"/>
        <end position="19"/>
    </location>
</feature>
<protein>
    <recommendedName>
        <fullName evidence="2">FAS1 domain-containing protein</fullName>
    </recommendedName>
</protein>
<dbReference type="PANTHER" id="PTHR10900:SF77">
    <property type="entry name" value="FI19380P1"/>
    <property type="match status" value="1"/>
</dbReference>
<evidence type="ECO:0000259" key="2">
    <source>
        <dbReference type="PROSITE" id="PS50213"/>
    </source>
</evidence>
<name>A0AAD5UGL7_9FUNG</name>